<proteinExistence type="predicted"/>
<reference evidence="2" key="1">
    <citation type="submission" date="2013-07" db="EMBL/GenBank/DDBJ databases">
        <title>The genome of Eucalyptus grandis.</title>
        <authorList>
            <person name="Schmutz J."/>
            <person name="Hayes R."/>
            <person name="Myburg A."/>
            <person name="Tuskan G."/>
            <person name="Grattapaglia D."/>
            <person name="Rokhsar D.S."/>
        </authorList>
    </citation>
    <scope>NUCLEOTIDE SEQUENCE</scope>
    <source>
        <tissue evidence="2">Leaf extractions</tissue>
    </source>
</reference>
<dbReference type="Gramene" id="KCW56345">
    <property type="protein sequence ID" value="KCW56345"/>
    <property type="gene ID" value="EUGRSUZ_I02079"/>
</dbReference>
<name>A0A059ASF1_EUCGR</name>
<dbReference type="EMBL" id="KK198761">
    <property type="protein sequence ID" value="KCW56345.1"/>
    <property type="molecule type" value="Genomic_DNA"/>
</dbReference>
<feature type="compositionally biased region" description="Basic and acidic residues" evidence="1">
    <location>
        <begin position="1"/>
        <end position="12"/>
    </location>
</feature>
<gene>
    <name evidence="2" type="ORF">EUGRSUZ_I02079</name>
</gene>
<evidence type="ECO:0000256" key="1">
    <source>
        <dbReference type="SAM" id="MobiDB-lite"/>
    </source>
</evidence>
<feature type="region of interest" description="Disordered" evidence="1">
    <location>
        <begin position="1"/>
        <end position="25"/>
    </location>
</feature>
<evidence type="ECO:0000313" key="2">
    <source>
        <dbReference type="EMBL" id="KCW56345.1"/>
    </source>
</evidence>
<dbReference type="InParanoid" id="A0A059ASF1"/>
<accession>A0A059ASF1</accession>
<organism evidence="2">
    <name type="scientific">Eucalyptus grandis</name>
    <name type="common">Flooded gum</name>
    <dbReference type="NCBI Taxonomy" id="71139"/>
    <lineage>
        <taxon>Eukaryota</taxon>
        <taxon>Viridiplantae</taxon>
        <taxon>Streptophyta</taxon>
        <taxon>Embryophyta</taxon>
        <taxon>Tracheophyta</taxon>
        <taxon>Spermatophyta</taxon>
        <taxon>Magnoliopsida</taxon>
        <taxon>eudicotyledons</taxon>
        <taxon>Gunneridae</taxon>
        <taxon>Pentapetalae</taxon>
        <taxon>rosids</taxon>
        <taxon>malvids</taxon>
        <taxon>Myrtales</taxon>
        <taxon>Myrtaceae</taxon>
        <taxon>Myrtoideae</taxon>
        <taxon>Eucalypteae</taxon>
        <taxon>Eucalyptus</taxon>
    </lineage>
</organism>
<protein>
    <submittedName>
        <fullName evidence="2">Uncharacterized protein</fullName>
    </submittedName>
</protein>
<dbReference type="AlphaFoldDB" id="A0A059ASF1"/>
<sequence>MQVSRNEKEAHLTQHKKHKHKQEGNIMKMYKTSMTNTCKDMLTELGALLQQLKNTNIGRLEEGITI</sequence>